<protein>
    <submittedName>
        <fullName evidence="1">Uncharacterized protein</fullName>
    </submittedName>
</protein>
<reference evidence="1 2" key="1">
    <citation type="submission" date="2021-06" db="EMBL/GenBank/DDBJ databases">
        <authorList>
            <person name="Palmer J.M."/>
        </authorList>
    </citation>
    <scope>NUCLEOTIDE SEQUENCE [LARGE SCALE GENOMIC DNA]</scope>
    <source>
        <strain evidence="1 2">MEX-2019</strain>
        <tissue evidence="1">Muscle</tissue>
    </source>
</reference>
<dbReference type="AlphaFoldDB" id="A0AAV9RI96"/>
<evidence type="ECO:0000313" key="2">
    <source>
        <dbReference type="Proteomes" id="UP001311232"/>
    </source>
</evidence>
<name>A0AAV9RI96_9TELE</name>
<dbReference type="EMBL" id="JAHHUM010001792">
    <property type="protein sequence ID" value="KAK5608657.1"/>
    <property type="molecule type" value="Genomic_DNA"/>
</dbReference>
<proteinExistence type="predicted"/>
<sequence>MLWWFLVLKLAHTRYPRPCHDPTVFSLVGFGFHSGLGTHMGKVKDSASVPAAKTSVPLPFSSSSKGSLRSADQLLLEVPRTRRKVMGDWGFAVSAAKLRKALPLQNKNLFTSHFQTCSLDLPLLFGF</sequence>
<organism evidence="1 2">
    <name type="scientific">Crenichthys baileyi</name>
    <name type="common">White River springfish</name>
    <dbReference type="NCBI Taxonomy" id="28760"/>
    <lineage>
        <taxon>Eukaryota</taxon>
        <taxon>Metazoa</taxon>
        <taxon>Chordata</taxon>
        <taxon>Craniata</taxon>
        <taxon>Vertebrata</taxon>
        <taxon>Euteleostomi</taxon>
        <taxon>Actinopterygii</taxon>
        <taxon>Neopterygii</taxon>
        <taxon>Teleostei</taxon>
        <taxon>Neoteleostei</taxon>
        <taxon>Acanthomorphata</taxon>
        <taxon>Ovalentaria</taxon>
        <taxon>Atherinomorphae</taxon>
        <taxon>Cyprinodontiformes</taxon>
        <taxon>Goodeidae</taxon>
        <taxon>Crenichthys</taxon>
    </lineage>
</organism>
<accession>A0AAV9RI96</accession>
<gene>
    <name evidence="1" type="ORF">CRENBAI_022170</name>
</gene>
<keyword evidence="2" id="KW-1185">Reference proteome</keyword>
<comment type="caution">
    <text evidence="1">The sequence shown here is derived from an EMBL/GenBank/DDBJ whole genome shotgun (WGS) entry which is preliminary data.</text>
</comment>
<evidence type="ECO:0000313" key="1">
    <source>
        <dbReference type="EMBL" id="KAK5608657.1"/>
    </source>
</evidence>
<dbReference type="Proteomes" id="UP001311232">
    <property type="component" value="Unassembled WGS sequence"/>
</dbReference>